<dbReference type="PROSITE" id="PS51186">
    <property type="entry name" value="GNAT"/>
    <property type="match status" value="1"/>
</dbReference>
<sequence>MDSYIVKIAEVEDIKNIIDLIYETELNPNYEWGYGTEADQKEKLNILLNNSNNRFKLNNILVCKKENQFCGFILSLSGKNIKKETLVSDFNLIKMEKNFKFKFKFLLDTIYYIFYKECSKNEYYISNIAVKKEFRGMGIAHKLLYSSYNLAKNKGYNKIVLHANNDKLVDYYKNFGFKVDDLKSKKMTKDL</sequence>
<evidence type="ECO:0000313" key="4">
    <source>
        <dbReference type="EMBL" id="CEQ03257.1"/>
    </source>
</evidence>
<protein>
    <submittedName>
        <fullName evidence="4">GNAT family acetyltransferase</fullName>
    </submittedName>
</protein>
<gene>
    <name evidence="4" type="ORF">R28058_09901</name>
</gene>
<keyword evidence="2" id="KW-0012">Acyltransferase</keyword>
<dbReference type="CDD" id="cd04301">
    <property type="entry name" value="NAT_SF"/>
    <property type="match status" value="1"/>
</dbReference>
<dbReference type="PANTHER" id="PTHR42919:SF8">
    <property type="entry name" value="N-ALPHA-ACETYLTRANSFERASE 50"/>
    <property type="match status" value="1"/>
</dbReference>
<evidence type="ECO:0000256" key="2">
    <source>
        <dbReference type="ARBA" id="ARBA00023315"/>
    </source>
</evidence>
<evidence type="ECO:0000313" key="5">
    <source>
        <dbReference type="Proteomes" id="UP000049127"/>
    </source>
</evidence>
<dbReference type="AlphaFoldDB" id="A0A0C7QRF4"/>
<evidence type="ECO:0000259" key="3">
    <source>
        <dbReference type="PROSITE" id="PS51186"/>
    </source>
</evidence>
<name>A0A0C7QRF4_PARSO</name>
<organism evidence="4 5">
    <name type="scientific">Paraclostridium sordellii</name>
    <name type="common">Clostridium sordellii</name>
    <dbReference type="NCBI Taxonomy" id="1505"/>
    <lineage>
        <taxon>Bacteria</taxon>
        <taxon>Bacillati</taxon>
        <taxon>Bacillota</taxon>
        <taxon>Clostridia</taxon>
        <taxon>Peptostreptococcales</taxon>
        <taxon>Peptostreptococcaceae</taxon>
        <taxon>Paraclostridium</taxon>
    </lineage>
</organism>
<dbReference type="Proteomes" id="UP000049127">
    <property type="component" value="Unassembled WGS sequence"/>
</dbReference>
<dbReference type="InterPro" id="IPR016181">
    <property type="entry name" value="Acyl_CoA_acyltransferase"/>
</dbReference>
<dbReference type="InterPro" id="IPR051556">
    <property type="entry name" value="N-term/lysine_N-AcTrnsfr"/>
</dbReference>
<dbReference type="RefSeq" id="WP_055341658.1">
    <property type="nucleotide sequence ID" value="NZ_CDNI01000003.1"/>
</dbReference>
<dbReference type="GO" id="GO:0016747">
    <property type="term" value="F:acyltransferase activity, transferring groups other than amino-acyl groups"/>
    <property type="evidence" value="ECO:0007669"/>
    <property type="project" value="InterPro"/>
</dbReference>
<dbReference type="SUPFAM" id="SSF55729">
    <property type="entry name" value="Acyl-CoA N-acyltransferases (Nat)"/>
    <property type="match status" value="1"/>
</dbReference>
<dbReference type="InterPro" id="IPR000182">
    <property type="entry name" value="GNAT_dom"/>
</dbReference>
<dbReference type="Pfam" id="PF00583">
    <property type="entry name" value="Acetyltransf_1"/>
    <property type="match status" value="1"/>
</dbReference>
<evidence type="ECO:0000256" key="1">
    <source>
        <dbReference type="ARBA" id="ARBA00022679"/>
    </source>
</evidence>
<proteinExistence type="predicted"/>
<accession>A0A0C7QRF4</accession>
<dbReference type="EMBL" id="CEKZ01000003">
    <property type="protein sequence ID" value="CEQ03257.1"/>
    <property type="molecule type" value="Genomic_DNA"/>
</dbReference>
<feature type="domain" description="N-acetyltransferase" evidence="3">
    <location>
        <begin position="4"/>
        <end position="191"/>
    </location>
</feature>
<reference evidence="4 5" key="1">
    <citation type="submission" date="2015-01" db="EMBL/GenBank/DDBJ databases">
        <authorList>
            <person name="Aslett A.Martin."/>
            <person name="De Silva Nishadi"/>
        </authorList>
    </citation>
    <scope>NUCLEOTIDE SEQUENCE [LARGE SCALE GENOMIC DNA]</scope>
    <source>
        <strain evidence="4 5">R28058</strain>
    </source>
</reference>
<dbReference type="PANTHER" id="PTHR42919">
    <property type="entry name" value="N-ALPHA-ACETYLTRANSFERASE"/>
    <property type="match status" value="1"/>
</dbReference>
<keyword evidence="1 4" id="KW-0808">Transferase</keyword>
<dbReference type="Gene3D" id="3.40.630.30">
    <property type="match status" value="1"/>
</dbReference>